<organism evidence="1 2">
    <name type="scientific">Pedobacter rhodius</name>
    <dbReference type="NCBI Taxonomy" id="3004098"/>
    <lineage>
        <taxon>Bacteria</taxon>
        <taxon>Pseudomonadati</taxon>
        <taxon>Bacteroidota</taxon>
        <taxon>Sphingobacteriia</taxon>
        <taxon>Sphingobacteriales</taxon>
        <taxon>Sphingobacteriaceae</taxon>
        <taxon>Pedobacter</taxon>
    </lineage>
</organism>
<dbReference type="InterPro" id="IPR047715">
    <property type="entry name" value="EboA_dom"/>
</dbReference>
<evidence type="ECO:0000313" key="2">
    <source>
        <dbReference type="Proteomes" id="UP001144341"/>
    </source>
</evidence>
<reference evidence="1" key="1">
    <citation type="submission" date="2022-12" db="EMBL/GenBank/DDBJ databases">
        <title>Genome sequence of SJ11.</title>
        <authorList>
            <person name="Woo H."/>
        </authorList>
    </citation>
    <scope>NUCLEOTIDE SEQUENCE</scope>
    <source>
        <strain evidence="1">SJ11</strain>
    </source>
</reference>
<comment type="caution">
    <text evidence="1">The sequence shown here is derived from an EMBL/GenBank/DDBJ whole genome shotgun (WGS) entry which is preliminary data.</text>
</comment>
<name>A0ABT4KY00_9SPHI</name>
<dbReference type="NCBIfam" id="NF035938">
    <property type="entry name" value="EboA_domain"/>
    <property type="match status" value="1"/>
</dbReference>
<keyword evidence="2" id="KW-1185">Reference proteome</keyword>
<gene>
    <name evidence="1" type="ORF">O0931_10955</name>
</gene>
<accession>A0ABT4KY00</accession>
<evidence type="ECO:0000313" key="1">
    <source>
        <dbReference type="EMBL" id="MCZ4223818.1"/>
    </source>
</evidence>
<dbReference type="Proteomes" id="UP001144341">
    <property type="component" value="Unassembled WGS sequence"/>
</dbReference>
<dbReference type="EMBL" id="JAPWGL010000003">
    <property type="protein sequence ID" value="MCZ4223818.1"/>
    <property type="molecule type" value="Genomic_DNA"/>
</dbReference>
<sequence length="276" mass="30899">MAISDGFGNINELLLNIIKDNLEDAAFEWLIKAGSANEIDKLGQSFVMLPRKTGKPALRISEVQKKQLEESGISYLTSWSIDRLSRVWLLGVQSFADTEKSHPVIENLFLSAEVNEAVALYSALPFLAKPETWVKRCAEGIRSNIGSVLEAIMENNPYPAKYLNEAAWNQLVLKAFFTEKDINKINGLDGRANEQLALTLSDYARERYAAGRQINPQLWRLVAPFINDQIFEAIKIGLTNQDKEEHNAIALAISASDYEPAKVYISQIPELSQLSK</sequence>
<proteinExistence type="predicted"/>
<dbReference type="RefSeq" id="WP_269415618.1">
    <property type="nucleotide sequence ID" value="NZ_JAPWGL010000003.1"/>
</dbReference>
<protein>
    <submittedName>
        <fullName evidence="1">EboA domain-containing protein</fullName>
    </submittedName>
</protein>